<feature type="transmembrane region" description="Helical" evidence="1">
    <location>
        <begin position="33"/>
        <end position="51"/>
    </location>
</feature>
<sequence length="226" mass="26019">MRGVFEIAGIEKMKNAIRIARHEMRQILREPKFLIPFLLPPLFLIGSHLFLFSEQMHSDVLPYTMLLCALLISPMVVPLASDSFAGERERNSLELLQLLPIHPLSIFWGKVLALIPIPLFFLVLSEFVFAKMLAESLFVYLWKTLWMGFCSTNLFTVIALLVSLYAKSARAANQISLLFFFMAFFFFQMGSSFYLTNAFAPLWLGLLTLLADILMTFFAVRRFRKL</sequence>
<protein>
    <submittedName>
        <fullName evidence="2">ABC-2 family transporter protein</fullName>
    </submittedName>
</protein>
<reference evidence="2 3" key="1">
    <citation type="submission" date="2017-02" db="EMBL/GenBank/DDBJ databases">
        <authorList>
            <person name="Peterson S.W."/>
        </authorList>
    </citation>
    <scope>NUCLEOTIDE SEQUENCE [LARGE SCALE GENOMIC DNA]</scope>
    <source>
        <strain evidence="2 3">ATCC 43854</strain>
    </source>
</reference>
<organism evidence="2 3">
    <name type="scientific">Fibrobacter intestinalis</name>
    <dbReference type="NCBI Taxonomy" id="28122"/>
    <lineage>
        <taxon>Bacteria</taxon>
        <taxon>Pseudomonadati</taxon>
        <taxon>Fibrobacterota</taxon>
        <taxon>Fibrobacteria</taxon>
        <taxon>Fibrobacterales</taxon>
        <taxon>Fibrobacteraceae</taxon>
        <taxon>Fibrobacter</taxon>
    </lineage>
</organism>
<dbReference type="EMBL" id="FUWU01000019">
    <property type="protein sequence ID" value="SJZ68261.1"/>
    <property type="molecule type" value="Genomic_DNA"/>
</dbReference>
<evidence type="ECO:0000256" key="1">
    <source>
        <dbReference type="SAM" id="Phobius"/>
    </source>
</evidence>
<name>A0A1T4MN12_9BACT</name>
<gene>
    <name evidence="2" type="ORF">SAMN02745108_01314</name>
</gene>
<accession>A0A1T4MN12</accession>
<evidence type="ECO:0000313" key="3">
    <source>
        <dbReference type="Proteomes" id="UP000190449"/>
    </source>
</evidence>
<dbReference type="GO" id="GO:0005886">
    <property type="term" value="C:plasma membrane"/>
    <property type="evidence" value="ECO:0007669"/>
    <property type="project" value="UniProtKB-SubCell"/>
</dbReference>
<dbReference type="RefSeq" id="WP_078776292.1">
    <property type="nucleotide sequence ID" value="NZ_FUWU01000019.1"/>
</dbReference>
<dbReference type="GO" id="GO:0140359">
    <property type="term" value="F:ABC-type transporter activity"/>
    <property type="evidence" value="ECO:0007669"/>
    <property type="project" value="InterPro"/>
</dbReference>
<dbReference type="STRING" id="28122.SAMN02745108_01314"/>
<keyword evidence="1" id="KW-0812">Transmembrane</keyword>
<dbReference type="Pfam" id="PF12679">
    <property type="entry name" value="ABC2_membrane_2"/>
    <property type="match status" value="1"/>
</dbReference>
<dbReference type="AlphaFoldDB" id="A0A1T4MN12"/>
<keyword evidence="1" id="KW-1133">Transmembrane helix</keyword>
<feature type="transmembrane region" description="Helical" evidence="1">
    <location>
        <begin position="145"/>
        <end position="165"/>
    </location>
</feature>
<feature type="transmembrane region" description="Helical" evidence="1">
    <location>
        <begin position="177"/>
        <end position="196"/>
    </location>
</feature>
<evidence type="ECO:0000313" key="2">
    <source>
        <dbReference type="EMBL" id="SJZ68261.1"/>
    </source>
</evidence>
<feature type="transmembrane region" description="Helical" evidence="1">
    <location>
        <begin position="106"/>
        <end position="125"/>
    </location>
</feature>
<feature type="transmembrane region" description="Helical" evidence="1">
    <location>
        <begin position="63"/>
        <end position="85"/>
    </location>
</feature>
<proteinExistence type="predicted"/>
<keyword evidence="1" id="KW-0472">Membrane</keyword>
<dbReference type="Proteomes" id="UP000190449">
    <property type="component" value="Unassembled WGS sequence"/>
</dbReference>
<feature type="transmembrane region" description="Helical" evidence="1">
    <location>
        <begin position="202"/>
        <end position="220"/>
    </location>
</feature>